<dbReference type="Gene3D" id="1.10.1370.10">
    <property type="entry name" value="Neurolysin, domain 3"/>
    <property type="match status" value="1"/>
</dbReference>
<evidence type="ECO:0000256" key="1">
    <source>
        <dbReference type="ARBA" id="ARBA00006040"/>
    </source>
</evidence>
<comment type="similarity">
    <text evidence="1 7">Belongs to the peptidase M3 family.</text>
</comment>
<dbReference type="OMA" id="MYTREGK"/>
<dbReference type="InterPro" id="IPR045090">
    <property type="entry name" value="Pept_M3A_M3B"/>
</dbReference>
<protein>
    <recommendedName>
        <fullName evidence="9">Peptidase M3A/M3B catalytic domain-containing protein</fullName>
    </recommendedName>
</protein>
<keyword evidence="5 7" id="KW-0862">Zinc</keyword>
<dbReference type="Proteomes" id="UP000596660">
    <property type="component" value="Unplaced"/>
</dbReference>
<dbReference type="Gene3D" id="3.40.390.10">
    <property type="entry name" value="Collagenase (Catalytic Domain)"/>
    <property type="match status" value="1"/>
</dbReference>
<dbReference type="CDD" id="cd06455">
    <property type="entry name" value="M3A_TOP"/>
    <property type="match status" value="1"/>
</dbReference>
<evidence type="ECO:0000256" key="5">
    <source>
        <dbReference type="ARBA" id="ARBA00022833"/>
    </source>
</evidence>
<evidence type="ECO:0000256" key="7">
    <source>
        <dbReference type="RuleBase" id="RU003435"/>
    </source>
</evidence>
<dbReference type="PANTHER" id="PTHR11804:SF82">
    <property type="entry name" value="THIMET OLIGOPEPTIDASE-RELATED"/>
    <property type="match status" value="1"/>
</dbReference>
<feature type="domain" description="Peptidase M3A/M3B catalytic" evidence="9">
    <location>
        <begin position="321"/>
        <end position="770"/>
    </location>
</feature>
<dbReference type="SUPFAM" id="SSF55486">
    <property type="entry name" value="Metalloproteases ('zincins'), catalytic domain"/>
    <property type="match status" value="1"/>
</dbReference>
<evidence type="ECO:0000313" key="10">
    <source>
        <dbReference type="EnsemblPlants" id="AUR62005559-RA:cds"/>
    </source>
</evidence>
<dbReference type="InterPro" id="IPR024077">
    <property type="entry name" value="Neurolysin/TOP_dom2"/>
</dbReference>
<keyword evidence="4 7" id="KW-0378">Hydrolase</keyword>
<dbReference type="InterPro" id="IPR024079">
    <property type="entry name" value="MetalloPept_cat_dom_sf"/>
</dbReference>
<evidence type="ECO:0000256" key="8">
    <source>
        <dbReference type="SAM" id="Phobius"/>
    </source>
</evidence>
<keyword evidence="3 7" id="KW-0479">Metal-binding</keyword>
<dbReference type="AlphaFoldDB" id="A0A803L121"/>
<keyword evidence="11" id="KW-1185">Reference proteome</keyword>
<dbReference type="InterPro" id="IPR024080">
    <property type="entry name" value="Neurolysin/TOP_N"/>
</dbReference>
<evidence type="ECO:0000256" key="2">
    <source>
        <dbReference type="ARBA" id="ARBA00022670"/>
    </source>
</evidence>
<evidence type="ECO:0000256" key="3">
    <source>
        <dbReference type="ARBA" id="ARBA00022723"/>
    </source>
</evidence>
<evidence type="ECO:0000259" key="9">
    <source>
        <dbReference type="Pfam" id="PF01432"/>
    </source>
</evidence>
<sequence>MEGEDDRHSQTEKSLRRANNGGKQNKIIVLTGTAAFLAVALGFAFHAFKSFNHRRKAKDLVGSNVRVNLSVNEIRKLADRIIAESKVVYDALASVPVDKVRYQDIMVLAELEARHFPLVQSCVFSRLVSTSEDVRKASAEAELKINTHNGSCRLDDSMFATSSHGMCAGHAALHCPPNLGNLWVEQTLQHAVPSPLQHPLDPVWVRKREDVFSVVKAFAARGEWNNAEAKSYVQSLVRDFEQNGLNLTSSKKEEVQRLQVQIDNLSMQYVQNINDDCTLLLFTESELEGLPSELLQIFDRADNDKFKVTMKSNHVLPILELCKVGATRRKVAVGYGQRCKEINVPVLENLVQLRHKFARLLGYDNYSEYAVGSRMARTSSKVFEFLEDLSTSLSDLASKELDVLKELKAKEEGDNPFGIEDMLYYVKKFEEENFHLDFGALKEYFPLSLVLQGIFKILQDAFGLRFQEIFGAEVWHEDIRVFSVFDLSSCELMGYAYLDLYSREGKYSQTCVLPLQNGSLSANAARQVPVVLLMSELSKENDNSPTILRFSEVVSLFHEFGHVVHHICNRSPLARFSGLRVDHDFVEMPGHLLENWCYESNILKLISGYYQDITRQIKDDISMSLQRWRHSFAALKLRQEILYCKQSALFYSRCLFDQIIHSTDNVDFLELFKFLHPKVMLGLPILEGTNPASCFPHSAIGYEASCYSRIWSKVFAADIFASKFHDGLNHHTGMQFRNKVLAPGGAKDPHECLSNFIGREPSIQAFVESISYSSI</sequence>
<dbReference type="GO" id="GO:0006508">
    <property type="term" value="P:proteolysis"/>
    <property type="evidence" value="ECO:0007669"/>
    <property type="project" value="UniProtKB-KW"/>
</dbReference>
<dbReference type="GO" id="GO:0006518">
    <property type="term" value="P:peptide metabolic process"/>
    <property type="evidence" value="ECO:0007669"/>
    <property type="project" value="TreeGrafter"/>
</dbReference>
<keyword evidence="6 7" id="KW-0482">Metalloprotease</keyword>
<proteinExistence type="inferred from homology"/>
<dbReference type="GO" id="GO:0004222">
    <property type="term" value="F:metalloendopeptidase activity"/>
    <property type="evidence" value="ECO:0007669"/>
    <property type="project" value="InterPro"/>
</dbReference>
<reference evidence="10" key="1">
    <citation type="journal article" date="2017" name="Nature">
        <title>The genome of Chenopodium quinoa.</title>
        <authorList>
            <person name="Jarvis D.E."/>
            <person name="Ho Y.S."/>
            <person name="Lightfoot D.J."/>
            <person name="Schmoeckel S.M."/>
            <person name="Li B."/>
            <person name="Borm T.J.A."/>
            <person name="Ohyanagi H."/>
            <person name="Mineta K."/>
            <person name="Michell C.T."/>
            <person name="Saber N."/>
            <person name="Kharbatia N.M."/>
            <person name="Rupper R.R."/>
            <person name="Sharp A.R."/>
            <person name="Dally N."/>
            <person name="Boughton B.A."/>
            <person name="Woo Y.H."/>
            <person name="Gao G."/>
            <person name="Schijlen E.G.W.M."/>
            <person name="Guo X."/>
            <person name="Momin A.A."/>
            <person name="Negrao S."/>
            <person name="Al-Babili S."/>
            <person name="Gehring C."/>
            <person name="Roessner U."/>
            <person name="Jung C."/>
            <person name="Murphy K."/>
            <person name="Arold S.T."/>
            <person name="Gojobori T."/>
            <person name="van der Linden C.G."/>
            <person name="van Loo E.N."/>
            <person name="Jellen E.N."/>
            <person name="Maughan P.J."/>
            <person name="Tester M."/>
        </authorList>
    </citation>
    <scope>NUCLEOTIDE SEQUENCE [LARGE SCALE GENOMIC DNA]</scope>
    <source>
        <strain evidence="10">cv. PI 614886</strain>
    </source>
</reference>
<reference evidence="10" key="2">
    <citation type="submission" date="2021-03" db="UniProtKB">
        <authorList>
            <consortium name="EnsemblPlants"/>
        </authorList>
    </citation>
    <scope>IDENTIFICATION</scope>
</reference>
<dbReference type="Gene3D" id="1.20.1050.40">
    <property type="entry name" value="Endopeptidase. Chain P, domain 1"/>
    <property type="match status" value="1"/>
</dbReference>
<comment type="cofactor">
    <cofactor evidence="7">
        <name>Zn(2+)</name>
        <dbReference type="ChEBI" id="CHEBI:29105"/>
    </cofactor>
    <text evidence="7">Binds 1 zinc ion.</text>
</comment>
<accession>A0A803L121</accession>
<evidence type="ECO:0000313" key="11">
    <source>
        <dbReference type="Proteomes" id="UP000596660"/>
    </source>
</evidence>
<dbReference type="PANTHER" id="PTHR11804">
    <property type="entry name" value="PROTEASE M3 THIMET OLIGOPEPTIDASE-RELATED"/>
    <property type="match status" value="1"/>
</dbReference>
<dbReference type="Gramene" id="AUR62005559-RA">
    <property type="protein sequence ID" value="AUR62005559-RA:cds"/>
    <property type="gene ID" value="AUR62005559"/>
</dbReference>
<keyword evidence="8" id="KW-1133">Transmembrane helix</keyword>
<evidence type="ECO:0000256" key="6">
    <source>
        <dbReference type="ARBA" id="ARBA00023049"/>
    </source>
</evidence>
<dbReference type="GO" id="GO:0046872">
    <property type="term" value="F:metal ion binding"/>
    <property type="evidence" value="ECO:0007669"/>
    <property type="project" value="UniProtKB-UniRule"/>
</dbReference>
<name>A0A803L121_CHEQI</name>
<dbReference type="Pfam" id="PF01432">
    <property type="entry name" value="Peptidase_M3"/>
    <property type="match status" value="1"/>
</dbReference>
<keyword evidence="8" id="KW-0812">Transmembrane</keyword>
<organism evidence="10 11">
    <name type="scientific">Chenopodium quinoa</name>
    <name type="common">Quinoa</name>
    <dbReference type="NCBI Taxonomy" id="63459"/>
    <lineage>
        <taxon>Eukaryota</taxon>
        <taxon>Viridiplantae</taxon>
        <taxon>Streptophyta</taxon>
        <taxon>Embryophyta</taxon>
        <taxon>Tracheophyta</taxon>
        <taxon>Spermatophyta</taxon>
        <taxon>Magnoliopsida</taxon>
        <taxon>eudicotyledons</taxon>
        <taxon>Gunneridae</taxon>
        <taxon>Pentapetalae</taxon>
        <taxon>Caryophyllales</taxon>
        <taxon>Chenopodiaceae</taxon>
        <taxon>Chenopodioideae</taxon>
        <taxon>Atripliceae</taxon>
        <taxon>Chenopodium</taxon>
    </lineage>
</organism>
<evidence type="ECO:0000256" key="4">
    <source>
        <dbReference type="ARBA" id="ARBA00022801"/>
    </source>
</evidence>
<dbReference type="EnsemblPlants" id="AUR62005559-RA">
    <property type="protein sequence ID" value="AUR62005559-RA:cds"/>
    <property type="gene ID" value="AUR62005559"/>
</dbReference>
<feature type="transmembrane region" description="Helical" evidence="8">
    <location>
        <begin position="27"/>
        <end position="48"/>
    </location>
</feature>
<keyword evidence="8" id="KW-0472">Membrane</keyword>
<keyword evidence="2 7" id="KW-0645">Protease</keyword>
<dbReference type="InterPro" id="IPR001567">
    <property type="entry name" value="Pept_M3A_M3B_dom"/>
</dbReference>